<feature type="compositionally biased region" description="Low complexity" evidence="1">
    <location>
        <begin position="57"/>
        <end position="77"/>
    </location>
</feature>
<keyword evidence="2" id="KW-0812">Transmembrane</keyword>
<gene>
    <name evidence="3" type="ORF">ABCQ75_04185</name>
</gene>
<protein>
    <submittedName>
        <fullName evidence="3">Uncharacterized protein</fullName>
    </submittedName>
</protein>
<sequence length="253" mass="26018">MHKHVAIGAVGGWLRAVVLACAVMLFGFAAVHQITSDASERRRIEAAAQLAAASASAAPGQPGAPAPSGAATASAAPALPPSAAPAPTTPDATATAAVPRLALPPRAFAWPAAGLSVGVVPMSWKPGTTVVPPLDANGFDPVAHWLKGTGQSKDRQPVVLAAHTCYGEAPLCSPETFPFNRLSYAGWAKGQAATITDAAGKAIPCVLQDRRLVDKSKAFSFANDPRLVVVFSCNTERPLDEITLVIFRCGQKA</sequence>
<evidence type="ECO:0000313" key="3">
    <source>
        <dbReference type="EMBL" id="MEN2743735.1"/>
    </source>
</evidence>
<dbReference type="Proteomes" id="UP001422074">
    <property type="component" value="Unassembled WGS sequence"/>
</dbReference>
<organism evidence="3 4">
    <name type="scientific">Sinomonas halotolerans</name>
    <dbReference type="NCBI Taxonomy" id="1644133"/>
    <lineage>
        <taxon>Bacteria</taxon>
        <taxon>Bacillati</taxon>
        <taxon>Actinomycetota</taxon>
        <taxon>Actinomycetes</taxon>
        <taxon>Micrococcales</taxon>
        <taxon>Micrococcaceae</taxon>
        <taxon>Sinomonas</taxon>
    </lineage>
</organism>
<comment type="caution">
    <text evidence="3">The sequence shown here is derived from an EMBL/GenBank/DDBJ whole genome shotgun (WGS) entry which is preliminary data.</text>
</comment>
<keyword evidence="2" id="KW-0472">Membrane</keyword>
<evidence type="ECO:0000313" key="4">
    <source>
        <dbReference type="Proteomes" id="UP001422074"/>
    </source>
</evidence>
<keyword evidence="4" id="KW-1185">Reference proteome</keyword>
<reference evidence="3 4" key="1">
    <citation type="submission" date="2024-05" db="EMBL/GenBank/DDBJ databases">
        <title>Sinomonas sp. nov., isolated from a waste landfill.</title>
        <authorList>
            <person name="Zhao Y."/>
        </authorList>
    </citation>
    <scope>NUCLEOTIDE SEQUENCE [LARGE SCALE GENOMIC DNA]</scope>
    <source>
        <strain evidence="3 4">CCTCC AB2014300</strain>
    </source>
</reference>
<feature type="transmembrane region" description="Helical" evidence="2">
    <location>
        <begin position="12"/>
        <end position="31"/>
    </location>
</feature>
<evidence type="ECO:0000256" key="2">
    <source>
        <dbReference type="SAM" id="Phobius"/>
    </source>
</evidence>
<dbReference type="EMBL" id="JBDFRB010000003">
    <property type="protein sequence ID" value="MEN2743735.1"/>
    <property type="molecule type" value="Genomic_DNA"/>
</dbReference>
<name>A0ABU9WZX1_9MICC</name>
<feature type="region of interest" description="Disordered" evidence="1">
    <location>
        <begin position="57"/>
        <end position="92"/>
    </location>
</feature>
<dbReference type="RefSeq" id="WP_345883267.1">
    <property type="nucleotide sequence ID" value="NZ_JBDFRB010000003.1"/>
</dbReference>
<accession>A0ABU9WZX1</accession>
<keyword evidence="2" id="KW-1133">Transmembrane helix</keyword>
<proteinExistence type="predicted"/>
<feature type="compositionally biased region" description="Pro residues" evidence="1">
    <location>
        <begin position="78"/>
        <end position="88"/>
    </location>
</feature>
<evidence type="ECO:0000256" key="1">
    <source>
        <dbReference type="SAM" id="MobiDB-lite"/>
    </source>
</evidence>